<evidence type="ECO:0000313" key="3">
    <source>
        <dbReference type="Proteomes" id="UP000823388"/>
    </source>
</evidence>
<accession>A0A8T0PS45</accession>
<gene>
    <name evidence="2" type="ORF">PVAP13_8KG398603</name>
</gene>
<reference evidence="2" key="1">
    <citation type="submission" date="2020-05" db="EMBL/GenBank/DDBJ databases">
        <title>WGS assembly of Panicum virgatum.</title>
        <authorList>
            <person name="Lovell J.T."/>
            <person name="Jenkins J."/>
            <person name="Shu S."/>
            <person name="Juenger T.E."/>
            <person name="Schmutz J."/>
        </authorList>
    </citation>
    <scope>NUCLEOTIDE SEQUENCE</scope>
    <source>
        <strain evidence="2">AP13</strain>
    </source>
</reference>
<dbReference type="CDD" id="cd22160">
    <property type="entry name" value="F-box_AtFBL13-like"/>
    <property type="match status" value="1"/>
</dbReference>
<dbReference type="PANTHER" id="PTHR34223">
    <property type="entry name" value="OS11G0201299 PROTEIN"/>
    <property type="match status" value="1"/>
</dbReference>
<sequence length="415" mass="46469">MAPLTRRRKKALAAAPPAPAIDPADSLSKLPDEVLAQILSLLPAQEAVRTCVLARTWRDLWKITKRLLIWGQTVEELREFVDGLLRVRLAGLECAPLDACEIILDPVQGYDGATTSTAGSAVCSNVKSRSSGSTWVMSGSSIVSRHLTSLELRGVWICGEKLDFSGSPALEDLEISDCNLYDVEKISSPSLERLLITTCEFSHDGWNYGVRICAPRLISLCLEDLFKCRTPLLESMPDLVGAYVNIGSDEDQCSCDDPMGCYHVMRPSHISDSGNEEGLAQAKDLEMMASRSTVHMHAIRLSQLFTIIRFIFRRDLRWCPTFSKLKTLILNENFCEPADRTLPCFLEHTPVLEMLTVLFSYCQVRSKYNVEIQGRPDATDESTKILEYLQIVEVKCEKINERVHSFLNFMGTLNI</sequence>
<organism evidence="2 3">
    <name type="scientific">Panicum virgatum</name>
    <name type="common">Blackwell switchgrass</name>
    <dbReference type="NCBI Taxonomy" id="38727"/>
    <lineage>
        <taxon>Eukaryota</taxon>
        <taxon>Viridiplantae</taxon>
        <taxon>Streptophyta</taxon>
        <taxon>Embryophyta</taxon>
        <taxon>Tracheophyta</taxon>
        <taxon>Spermatophyta</taxon>
        <taxon>Magnoliopsida</taxon>
        <taxon>Liliopsida</taxon>
        <taxon>Poales</taxon>
        <taxon>Poaceae</taxon>
        <taxon>PACMAD clade</taxon>
        <taxon>Panicoideae</taxon>
        <taxon>Panicodae</taxon>
        <taxon>Paniceae</taxon>
        <taxon>Panicinae</taxon>
        <taxon>Panicum</taxon>
        <taxon>Panicum sect. Hiantes</taxon>
    </lineage>
</organism>
<keyword evidence="3" id="KW-1185">Reference proteome</keyword>
<feature type="domain" description="F-box" evidence="1">
    <location>
        <begin position="24"/>
        <end position="73"/>
    </location>
</feature>
<dbReference type="AlphaFoldDB" id="A0A8T0PS45"/>
<dbReference type="Proteomes" id="UP000823388">
    <property type="component" value="Chromosome 8K"/>
</dbReference>
<dbReference type="PANTHER" id="PTHR34223:SF22">
    <property type="entry name" value="OS11G0208300 PROTEIN"/>
    <property type="match status" value="1"/>
</dbReference>
<proteinExistence type="predicted"/>
<dbReference type="InterPro" id="IPR001810">
    <property type="entry name" value="F-box_dom"/>
</dbReference>
<protein>
    <recommendedName>
        <fullName evidence="1">F-box domain-containing protein</fullName>
    </recommendedName>
</protein>
<dbReference type="EMBL" id="CM029051">
    <property type="protein sequence ID" value="KAG2560914.1"/>
    <property type="molecule type" value="Genomic_DNA"/>
</dbReference>
<dbReference type="InterPro" id="IPR036047">
    <property type="entry name" value="F-box-like_dom_sf"/>
</dbReference>
<comment type="caution">
    <text evidence="2">The sequence shown here is derived from an EMBL/GenBank/DDBJ whole genome shotgun (WGS) entry which is preliminary data.</text>
</comment>
<dbReference type="Pfam" id="PF00646">
    <property type="entry name" value="F-box"/>
    <property type="match status" value="1"/>
</dbReference>
<dbReference type="Gene3D" id="1.20.1280.50">
    <property type="match status" value="1"/>
</dbReference>
<name>A0A8T0PS45_PANVG</name>
<feature type="non-terminal residue" evidence="2">
    <location>
        <position position="415"/>
    </location>
</feature>
<dbReference type="SUPFAM" id="SSF81383">
    <property type="entry name" value="F-box domain"/>
    <property type="match status" value="1"/>
</dbReference>
<evidence type="ECO:0000259" key="1">
    <source>
        <dbReference type="PROSITE" id="PS50181"/>
    </source>
</evidence>
<dbReference type="InterPro" id="IPR053197">
    <property type="entry name" value="F-box_SCFL_complex_component"/>
</dbReference>
<dbReference type="InterPro" id="IPR053781">
    <property type="entry name" value="F-box_AtFBL13-like"/>
</dbReference>
<dbReference type="SUPFAM" id="SSF52047">
    <property type="entry name" value="RNI-like"/>
    <property type="match status" value="1"/>
</dbReference>
<dbReference type="PROSITE" id="PS50181">
    <property type="entry name" value="FBOX"/>
    <property type="match status" value="1"/>
</dbReference>
<evidence type="ECO:0000313" key="2">
    <source>
        <dbReference type="EMBL" id="KAG2560914.1"/>
    </source>
</evidence>